<keyword evidence="2" id="KW-1185">Reference proteome</keyword>
<name>A0ABN9VTU9_9DINO</name>
<proteinExistence type="predicted"/>
<evidence type="ECO:0000313" key="1">
    <source>
        <dbReference type="EMBL" id="CAK0876946.1"/>
    </source>
</evidence>
<accession>A0ABN9VTU9</accession>
<evidence type="ECO:0008006" key="3">
    <source>
        <dbReference type="Google" id="ProtNLM"/>
    </source>
</evidence>
<dbReference type="EMBL" id="CAUYUJ010017683">
    <property type="protein sequence ID" value="CAK0876946.1"/>
    <property type="molecule type" value="Genomic_DNA"/>
</dbReference>
<organism evidence="1 2">
    <name type="scientific">Prorocentrum cordatum</name>
    <dbReference type="NCBI Taxonomy" id="2364126"/>
    <lineage>
        <taxon>Eukaryota</taxon>
        <taxon>Sar</taxon>
        <taxon>Alveolata</taxon>
        <taxon>Dinophyceae</taxon>
        <taxon>Prorocentrales</taxon>
        <taxon>Prorocentraceae</taxon>
        <taxon>Prorocentrum</taxon>
    </lineage>
</organism>
<evidence type="ECO:0000313" key="2">
    <source>
        <dbReference type="Proteomes" id="UP001189429"/>
    </source>
</evidence>
<gene>
    <name evidence="1" type="ORF">PCOR1329_LOCUS61133</name>
</gene>
<comment type="caution">
    <text evidence="1">The sequence shown here is derived from an EMBL/GenBank/DDBJ whole genome shotgun (WGS) entry which is preliminary data.</text>
</comment>
<protein>
    <recommendedName>
        <fullName evidence="3">Mono(ADP-ribosyl)transferase</fullName>
    </recommendedName>
</protein>
<reference evidence="1" key="1">
    <citation type="submission" date="2023-10" db="EMBL/GenBank/DDBJ databases">
        <authorList>
            <person name="Chen Y."/>
            <person name="Shah S."/>
            <person name="Dougan E. K."/>
            <person name="Thang M."/>
            <person name="Chan C."/>
        </authorList>
    </citation>
    <scope>NUCLEOTIDE SEQUENCE [LARGE SCALE GENOMIC DNA]</scope>
</reference>
<sequence length="245" mass="25986">MAVLLAASAPAAGAEQGQACLGAVDRELHHLYHDAFMKWGDPELVREFHSLGPGRQRSVLSTLREHVEDRYRDLVASRAFRCAAEGDGDPLDAAERAAAAGRAGGGGGGGAPCCLQLALCRAVGRRLVDPRRGRRAGAAAAERLLRELKDGAVPRFGRGASGLALGEQQQEAEALWRRGRAGVEAGGFCTARRRPCGLRAPGEPVDLSKAYPVGWRELSLFSAHEGAFMEGTLITRSRACPPRAT</sequence>
<dbReference type="Proteomes" id="UP001189429">
    <property type="component" value="Unassembled WGS sequence"/>
</dbReference>